<evidence type="ECO:0000256" key="2">
    <source>
        <dbReference type="ARBA" id="ARBA00022737"/>
    </source>
</evidence>
<dbReference type="Gene3D" id="3.40.50.10140">
    <property type="entry name" value="Toll/interleukin-1 receptor homology (TIR) domain"/>
    <property type="match status" value="1"/>
</dbReference>
<dbReference type="EMBL" id="JBJKBG010000002">
    <property type="protein sequence ID" value="KAL3750172.1"/>
    <property type="molecule type" value="Genomic_DNA"/>
</dbReference>
<accession>A0ABD3LJV3</accession>
<dbReference type="InterPro" id="IPR003591">
    <property type="entry name" value="Leu-rich_rpt_typical-subtyp"/>
</dbReference>
<dbReference type="Pfam" id="PF23598">
    <property type="entry name" value="LRR_14"/>
    <property type="match status" value="1"/>
</dbReference>
<dbReference type="InterPro" id="IPR044974">
    <property type="entry name" value="Disease_R_plants"/>
</dbReference>
<evidence type="ECO:0000313" key="8">
    <source>
        <dbReference type="Proteomes" id="UP001634007"/>
    </source>
</evidence>
<dbReference type="InterPro" id="IPR058192">
    <property type="entry name" value="WHD_ROQ1-like"/>
</dbReference>
<dbReference type="InterPro" id="IPR027417">
    <property type="entry name" value="P-loop_NTPase"/>
</dbReference>
<dbReference type="SUPFAM" id="SSF52200">
    <property type="entry name" value="Toll/Interleukin receptor TIR domain"/>
    <property type="match status" value="1"/>
</dbReference>
<dbReference type="InterPro" id="IPR002182">
    <property type="entry name" value="NB-ARC"/>
</dbReference>
<dbReference type="InterPro" id="IPR032675">
    <property type="entry name" value="LRR_dom_sf"/>
</dbReference>
<gene>
    <name evidence="7" type="ORF">ACJRO7_011193</name>
</gene>
<dbReference type="PRINTS" id="PR00364">
    <property type="entry name" value="DISEASERSIST"/>
</dbReference>
<dbReference type="SMART" id="SM00255">
    <property type="entry name" value="TIR"/>
    <property type="match status" value="1"/>
</dbReference>
<dbReference type="InterPro" id="IPR042197">
    <property type="entry name" value="Apaf_helical"/>
</dbReference>
<evidence type="ECO:0000313" key="7">
    <source>
        <dbReference type="EMBL" id="KAL3750172.1"/>
    </source>
</evidence>
<evidence type="ECO:0000256" key="1">
    <source>
        <dbReference type="ARBA" id="ARBA00022614"/>
    </source>
</evidence>
<keyword evidence="3" id="KW-0611">Plant defense</keyword>
<keyword evidence="8" id="KW-1185">Reference proteome</keyword>
<dbReference type="SMART" id="SM00369">
    <property type="entry name" value="LRR_TYP"/>
    <property type="match status" value="4"/>
</dbReference>
<sequence length="1070" mass="122765">MEKGQSPSKIKGKRKRAPKNRAPREKNRKNADLESIEGASAPLSVPPTLVGVGSDQHDVFLSFRGLDTRKGFTDHLYHGLVNAGTPPISVFRDENSLEIGEDFDSKILNAIAQSKISILIISENYASSKWCLHELVHIMNYKKSMSHTVMPIFYKVNPSDVRYVKGKFGEAFHLHEKRFDKKDIQEYKQALTEVSHLNGWESEKFANGHEGELVKKVIKTVLGKLGHDFQLDVTKHLVGIRDHVNKIRNWVDTSTSDVRMIGIYGMGGIGKTTLAKVIYNGLSNDFEHRSFLSNIRETAHCNGIHHLQNQLIKEIEPTERQIWNVDDGINVIKSRLKGKKALILLDDIDHLNQLNALARDRKWFMTGSTIIVTTRYKAILDQSEFKVDYKYELNELDEVHSLLLFNKHAFHMDHSSRDFEYISRKIISTMGGLPLALEVIGSHLYEKTDQEVWQDVLEKLRKEPYGDVQDKLKISYDALEDGHKEIFLDIACFFIGKESKFAIYMWKDCGFYPSQGIEELKLRSLIKIGDRGELRMHDQLRDLGRTIVCKEGPLERRSRLWVNNEASSILMGKKGTERIQAICLEEYRADHIQTYTNEQFKNLQSLRFLQLRLAALSGDFDKLFSELRWLQWVGIKPNLSFLATNLHLPKLTVLQLSDSDITEHWRGWSLVMEAKRLKVLHLDSCKFLRRTIDLSVFTKLEILKLTYCVSLLQVHPSIGKVKSLVSLNLSDCQMLNELPKEVGELEELKELILDITNIRKIPTSIGSLRKLEKLSASHCLSMREIPSSIGDLQNLQYLDFERSALEKLPSAIGRLKKLRTLYLSNTLISDVPESIRKLSSLQHLRLWNCFKLRSLPELPSGLTCLMVSSQSPSLPQLSCLIHLEEFGLDGCTLEYIPKFSSRLLKLSISSCDKLILSKLDRFKYLEELSIFLCSSIERLDISQLNRLKRLQASNCDNLVEIQCQDNFFLKEIVVYRCKSIERLILPELHCLKELMARYCDNLVEIQGLDGAEFLEKLNVTHCGSIQRLPDLSCFATLKELYIHSCPNLRGVENLREILVLMKHIQSNLIL</sequence>
<feature type="domain" description="TIR" evidence="6">
    <location>
        <begin position="55"/>
        <end position="225"/>
    </location>
</feature>
<comment type="caution">
    <text evidence="7">The sequence shown here is derived from an EMBL/GenBank/DDBJ whole genome shotgun (WGS) entry which is preliminary data.</text>
</comment>
<feature type="compositionally biased region" description="Basic residues" evidence="5">
    <location>
        <begin position="10"/>
        <end position="21"/>
    </location>
</feature>
<dbReference type="FunFam" id="3.40.50.10140:FF:000007">
    <property type="entry name" value="Disease resistance protein (TIR-NBS-LRR class)"/>
    <property type="match status" value="1"/>
</dbReference>
<dbReference type="Proteomes" id="UP001634007">
    <property type="component" value="Unassembled WGS sequence"/>
</dbReference>
<dbReference type="InterPro" id="IPR000157">
    <property type="entry name" value="TIR_dom"/>
</dbReference>
<feature type="compositionally biased region" description="Basic and acidic residues" evidence="5">
    <location>
        <begin position="22"/>
        <end position="32"/>
    </location>
</feature>
<protein>
    <recommendedName>
        <fullName evidence="6">TIR domain-containing protein</fullName>
    </recommendedName>
</protein>
<keyword evidence="4" id="KW-0520">NAD</keyword>
<dbReference type="Gene3D" id="3.40.50.300">
    <property type="entry name" value="P-loop containing nucleotide triphosphate hydrolases"/>
    <property type="match status" value="1"/>
</dbReference>
<keyword evidence="1" id="KW-0433">Leucine-rich repeat</keyword>
<dbReference type="GO" id="GO:0051707">
    <property type="term" value="P:response to other organism"/>
    <property type="evidence" value="ECO:0007669"/>
    <property type="project" value="UniProtKB-ARBA"/>
</dbReference>
<dbReference type="SUPFAM" id="SSF52058">
    <property type="entry name" value="L domain-like"/>
    <property type="match status" value="1"/>
</dbReference>
<dbReference type="PANTHER" id="PTHR11017">
    <property type="entry name" value="LEUCINE-RICH REPEAT-CONTAINING PROTEIN"/>
    <property type="match status" value="1"/>
</dbReference>
<dbReference type="PANTHER" id="PTHR11017:SF570">
    <property type="entry name" value="DISEASE RESISTANCE PROTEIN (TIR-NBS CLASS)-RELATED"/>
    <property type="match status" value="1"/>
</dbReference>
<organism evidence="7 8">
    <name type="scientific">Eucalyptus globulus</name>
    <name type="common">Tasmanian blue gum</name>
    <dbReference type="NCBI Taxonomy" id="34317"/>
    <lineage>
        <taxon>Eukaryota</taxon>
        <taxon>Viridiplantae</taxon>
        <taxon>Streptophyta</taxon>
        <taxon>Embryophyta</taxon>
        <taxon>Tracheophyta</taxon>
        <taxon>Spermatophyta</taxon>
        <taxon>Magnoliopsida</taxon>
        <taxon>eudicotyledons</taxon>
        <taxon>Gunneridae</taxon>
        <taxon>Pentapetalae</taxon>
        <taxon>rosids</taxon>
        <taxon>malvids</taxon>
        <taxon>Myrtales</taxon>
        <taxon>Myrtaceae</taxon>
        <taxon>Myrtoideae</taxon>
        <taxon>Eucalypteae</taxon>
        <taxon>Eucalyptus</taxon>
    </lineage>
</organism>
<dbReference type="AlphaFoldDB" id="A0ABD3LJV3"/>
<feature type="region of interest" description="Disordered" evidence="5">
    <location>
        <begin position="1"/>
        <end position="37"/>
    </location>
</feature>
<dbReference type="Pfam" id="PF00931">
    <property type="entry name" value="NB-ARC"/>
    <property type="match status" value="1"/>
</dbReference>
<dbReference type="Pfam" id="PF23282">
    <property type="entry name" value="WHD_ROQ1"/>
    <property type="match status" value="1"/>
</dbReference>
<reference evidence="7 8" key="1">
    <citation type="submission" date="2024-11" db="EMBL/GenBank/DDBJ databases">
        <title>Chromosome-level genome assembly of Eucalyptus globulus Labill. provides insights into its genome evolution.</title>
        <authorList>
            <person name="Li X."/>
        </authorList>
    </citation>
    <scope>NUCLEOTIDE SEQUENCE [LARGE SCALE GENOMIC DNA]</scope>
    <source>
        <strain evidence="7">CL2024</strain>
        <tissue evidence="7">Fresh tender leaves</tissue>
    </source>
</reference>
<evidence type="ECO:0000256" key="3">
    <source>
        <dbReference type="ARBA" id="ARBA00022821"/>
    </source>
</evidence>
<dbReference type="PROSITE" id="PS50104">
    <property type="entry name" value="TIR"/>
    <property type="match status" value="1"/>
</dbReference>
<dbReference type="Gene3D" id="1.10.8.430">
    <property type="entry name" value="Helical domain of apoptotic protease-activating factors"/>
    <property type="match status" value="1"/>
</dbReference>
<dbReference type="SUPFAM" id="SSF52540">
    <property type="entry name" value="P-loop containing nucleoside triphosphate hydrolases"/>
    <property type="match status" value="1"/>
</dbReference>
<evidence type="ECO:0000256" key="5">
    <source>
        <dbReference type="SAM" id="MobiDB-lite"/>
    </source>
</evidence>
<keyword evidence="2" id="KW-0677">Repeat</keyword>
<proteinExistence type="predicted"/>
<dbReference type="InterPro" id="IPR035897">
    <property type="entry name" value="Toll_tir_struct_dom_sf"/>
</dbReference>
<dbReference type="InterPro" id="IPR055414">
    <property type="entry name" value="LRR_R13L4/SHOC2-like"/>
</dbReference>
<evidence type="ECO:0000259" key="6">
    <source>
        <dbReference type="PROSITE" id="PS50104"/>
    </source>
</evidence>
<name>A0ABD3LJV3_EUCGL</name>
<evidence type="ECO:0000256" key="4">
    <source>
        <dbReference type="ARBA" id="ARBA00023027"/>
    </source>
</evidence>
<dbReference type="Gene3D" id="3.40.1170.20">
    <property type="entry name" value="tRNA intron endonuclease, N-terminal domain"/>
    <property type="match status" value="3"/>
</dbReference>
<dbReference type="Gene3D" id="3.80.10.10">
    <property type="entry name" value="Ribonuclease Inhibitor"/>
    <property type="match status" value="1"/>
</dbReference>
<dbReference type="Pfam" id="PF01582">
    <property type="entry name" value="TIR"/>
    <property type="match status" value="1"/>
</dbReference>
<dbReference type="GO" id="GO:0006952">
    <property type="term" value="P:defense response"/>
    <property type="evidence" value="ECO:0007669"/>
    <property type="project" value="UniProtKB-KW"/>
</dbReference>